<dbReference type="NCBIfam" id="TIGR01730">
    <property type="entry name" value="RND_mfp"/>
    <property type="match status" value="1"/>
</dbReference>
<dbReference type="NCBIfam" id="NF008589">
    <property type="entry name" value="PRK11556.1"/>
    <property type="match status" value="1"/>
</dbReference>
<dbReference type="GO" id="GO:1990281">
    <property type="term" value="C:efflux pump complex"/>
    <property type="evidence" value="ECO:0007669"/>
    <property type="project" value="TreeGrafter"/>
</dbReference>
<evidence type="ECO:0000259" key="11">
    <source>
        <dbReference type="Pfam" id="PF25944"/>
    </source>
</evidence>
<evidence type="ECO:0000256" key="4">
    <source>
        <dbReference type="ARBA" id="ARBA00022475"/>
    </source>
</evidence>
<dbReference type="Gene3D" id="2.40.30.170">
    <property type="match status" value="1"/>
</dbReference>
<dbReference type="PANTHER" id="PTHR30469:SF12">
    <property type="entry name" value="MULTIDRUG RESISTANCE PROTEIN MDTA"/>
    <property type="match status" value="1"/>
</dbReference>
<feature type="domain" description="Multidrug resistance protein MdtA-like beta-barrel" evidence="11">
    <location>
        <begin position="249"/>
        <end position="333"/>
    </location>
</feature>
<dbReference type="SUPFAM" id="SSF111369">
    <property type="entry name" value="HlyD-like secretion proteins"/>
    <property type="match status" value="1"/>
</dbReference>
<comment type="similarity">
    <text evidence="2">Belongs to the membrane fusion protein (MFP) (TC 8.A.1) family.</text>
</comment>
<feature type="coiled-coil region" evidence="7">
    <location>
        <begin position="143"/>
        <end position="170"/>
    </location>
</feature>
<keyword evidence="14" id="KW-1185">Reference proteome</keyword>
<dbReference type="GO" id="GO:0030313">
    <property type="term" value="C:cell envelope"/>
    <property type="evidence" value="ECO:0007669"/>
    <property type="project" value="UniProtKB-SubCell"/>
</dbReference>
<dbReference type="KEGG" id="dvn:HQ394_01820"/>
<dbReference type="InterPro" id="IPR058626">
    <property type="entry name" value="MdtA-like_b-barrel"/>
</dbReference>
<keyword evidence="5" id="KW-0997">Cell inner membrane</keyword>
<feature type="domain" description="Multidrug resistance protein MdtA-like alpha-helical hairpin" evidence="9">
    <location>
        <begin position="143"/>
        <end position="211"/>
    </location>
</feature>
<feature type="region of interest" description="Disordered" evidence="8">
    <location>
        <begin position="401"/>
        <end position="439"/>
    </location>
</feature>
<proteinExistence type="inferred from homology"/>
<dbReference type="RefSeq" id="WP_190261770.1">
    <property type="nucleotide sequence ID" value="NZ_CP053923.1"/>
</dbReference>
<dbReference type="FunFam" id="2.40.420.20:FF:000001">
    <property type="entry name" value="Efflux RND transporter periplasmic adaptor subunit"/>
    <property type="match status" value="1"/>
</dbReference>
<evidence type="ECO:0000256" key="8">
    <source>
        <dbReference type="SAM" id="MobiDB-lite"/>
    </source>
</evidence>
<dbReference type="AlphaFoldDB" id="A0A7H1MXZ0"/>
<dbReference type="Gene3D" id="2.40.420.20">
    <property type="match status" value="1"/>
</dbReference>
<evidence type="ECO:0000313" key="14">
    <source>
        <dbReference type="Proteomes" id="UP000516369"/>
    </source>
</evidence>
<keyword evidence="6" id="KW-0472">Membrane</keyword>
<keyword evidence="3" id="KW-0813">Transport</keyword>
<dbReference type="InterPro" id="IPR058625">
    <property type="entry name" value="MdtA-like_BSH"/>
</dbReference>
<comment type="subcellular location">
    <subcellularLocation>
        <location evidence="1">Cell membrane</location>
    </subcellularLocation>
</comment>
<dbReference type="PANTHER" id="PTHR30469">
    <property type="entry name" value="MULTIDRUG RESISTANCE PROTEIN MDTA"/>
    <property type="match status" value="1"/>
</dbReference>
<keyword evidence="7" id="KW-0175">Coiled coil</keyword>
<evidence type="ECO:0000256" key="5">
    <source>
        <dbReference type="ARBA" id="ARBA00022519"/>
    </source>
</evidence>
<organism evidence="13 14">
    <name type="scientific">Defluviicoccus vanus</name>
    <dbReference type="NCBI Taxonomy" id="111831"/>
    <lineage>
        <taxon>Bacteria</taxon>
        <taxon>Pseudomonadati</taxon>
        <taxon>Pseudomonadota</taxon>
        <taxon>Alphaproteobacteria</taxon>
        <taxon>Rhodospirillales</taxon>
        <taxon>Rhodospirillaceae</taxon>
        <taxon>Defluviicoccus</taxon>
    </lineage>
</organism>
<dbReference type="Pfam" id="PF25967">
    <property type="entry name" value="RND-MFP_C"/>
    <property type="match status" value="1"/>
</dbReference>
<evidence type="ECO:0000313" key="13">
    <source>
        <dbReference type="EMBL" id="QNT68326.1"/>
    </source>
</evidence>
<dbReference type="GO" id="GO:0015562">
    <property type="term" value="F:efflux transmembrane transporter activity"/>
    <property type="evidence" value="ECO:0007669"/>
    <property type="project" value="TreeGrafter"/>
</dbReference>
<dbReference type="Pfam" id="PF25917">
    <property type="entry name" value="BSH_RND"/>
    <property type="match status" value="1"/>
</dbReference>
<evidence type="ECO:0000259" key="10">
    <source>
        <dbReference type="Pfam" id="PF25917"/>
    </source>
</evidence>
<sequence length="439" mass="46996">MITARDPPGEGCKPAWTLIPRLKPRSSRLISHARTAVAVGSGSYWRCCLPSASASCSCAALTRHARPTSARTERPVPVADAVVAVADVPVTIDALGTVTPLATVTVQTRIDGALTRIGFREGQDVRKGDFLAEVDPRPYRIALEQAEAQLAKDQALLRNAEVDLNRYRNLVAEDSIARQQLDTQESLVRQYSAQVKLDQALVDEARLNLDYCRILSPVDGRVGLRLKDEGNYIRASDTSGIVVITQLQPITVIFTIPEDKLQLVLSRLQRSPSLPVTAYDRSGVTRIADGTLATIDNQIDATTGTIKLKASFANADERLYPNQFVNVRLLVDTLTGVTVVPSAAVQRGASGAYVYVINADHTVAVRPVTIGTAGGDRTQIRSGLTVGERIVSDGVDRLREGSKVTVPSAAAEQAPAVPPVSSNSSDPGQRQPASAGRVP</sequence>
<keyword evidence="4" id="KW-1003">Cell membrane</keyword>
<evidence type="ECO:0000256" key="2">
    <source>
        <dbReference type="ARBA" id="ARBA00009477"/>
    </source>
</evidence>
<dbReference type="InterPro" id="IPR058627">
    <property type="entry name" value="MdtA-like_C"/>
</dbReference>
<gene>
    <name evidence="13" type="ORF">HQ394_01820</name>
</gene>
<protein>
    <submittedName>
        <fullName evidence="13">MdtA/MuxA family multidrug efflux RND transporter periplasmic adaptor subunit</fullName>
    </submittedName>
</protein>
<name>A0A7H1MXZ0_9PROT</name>
<evidence type="ECO:0000259" key="12">
    <source>
        <dbReference type="Pfam" id="PF25967"/>
    </source>
</evidence>
<dbReference type="EMBL" id="CP053923">
    <property type="protein sequence ID" value="QNT68326.1"/>
    <property type="molecule type" value="Genomic_DNA"/>
</dbReference>
<evidence type="ECO:0000259" key="9">
    <source>
        <dbReference type="Pfam" id="PF25876"/>
    </source>
</evidence>
<feature type="domain" description="Multidrug resistance protein MdtA-like barrel-sandwich hybrid" evidence="10">
    <location>
        <begin position="103"/>
        <end position="245"/>
    </location>
</feature>
<dbReference type="InterPro" id="IPR058624">
    <property type="entry name" value="MdtA-like_HH"/>
</dbReference>
<dbReference type="InterPro" id="IPR006143">
    <property type="entry name" value="RND_pump_MFP"/>
</dbReference>
<evidence type="ECO:0000256" key="6">
    <source>
        <dbReference type="ARBA" id="ARBA00023136"/>
    </source>
</evidence>
<dbReference type="Gene3D" id="1.10.287.470">
    <property type="entry name" value="Helix hairpin bin"/>
    <property type="match status" value="1"/>
</dbReference>
<dbReference type="Gene3D" id="2.40.50.100">
    <property type="match status" value="1"/>
</dbReference>
<evidence type="ECO:0000256" key="3">
    <source>
        <dbReference type="ARBA" id="ARBA00022448"/>
    </source>
</evidence>
<dbReference type="Pfam" id="PF25944">
    <property type="entry name" value="Beta-barrel_RND"/>
    <property type="match status" value="1"/>
</dbReference>
<reference evidence="13 14" key="1">
    <citation type="submission" date="2020-05" db="EMBL/GenBank/DDBJ databases">
        <title>Complete closed genome sequence of Defluviicoccus vanus.</title>
        <authorList>
            <person name="Bessarab I."/>
            <person name="Arumugam K."/>
            <person name="Maszenan A.M."/>
            <person name="Seviour R.J."/>
            <person name="Williams R.B."/>
        </authorList>
    </citation>
    <scope>NUCLEOTIDE SEQUENCE [LARGE SCALE GENOMIC DNA]</scope>
    <source>
        <strain evidence="13 14">Ben 114</strain>
    </source>
</reference>
<accession>A0A7H1MXZ0</accession>
<feature type="compositionally biased region" description="Low complexity" evidence="8">
    <location>
        <begin position="406"/>
        <end position="427"/>
    </location>
</feature>
<evidence type="ECO:0000256" key="7">
    <source>
        <dbReference type="SAM" id="Coils"/>
    </source>
</evidence>
<dbReference type="Pfam" id="PF25876">
    <property type="entry name" value="HH_MFP_RND"/>
    <property type="match status" value="1"/>
</dbReference>
<dbReference type="Proteomes" id="UP000516369">
    <property type="component" value="Chromosome"/>
</dbReference>
<feature type="domain" description="Multidrug resistance protein MdtA-like C-terminal permuted SH3" evidence="12">
    <location>
        <begin position="338"/>
        <end position="397"/>
    </location>
</feature>
<evidence type="ECO:0000256" key="1">
    <source>
        <dbReference type="ARBA" id="ARBA00004236"/>
    </source>
</evidence>